<accession>A0A1H4NGY4</accession>
<gene>
    <name evidence="1" type="ORF">SAMN05444164_0624</name>
</gene>
<dbReference type="EMBL" id="FNTH01000001">
    <property type="protein sequence ID" value="SEB94364.1"/>
    <property type="molecule type" value="Genomic_DNA"/>
</dbReference>
<organism evidence="1 2">
    <name type="scientific">Bradyrhizobium erythrophlei</name>
    <dbReference type="NCBI Taxonomy" id="1437360"/>
    <lineage>
        <taxon>Bacteria</taxon>
        <taxon>Pseudomonadati</taxon>
        <taxon>Pseudomonadota</taxon>
        <taxon>Alphaproteobacteria</taxon>
        <taxon>Hyphomicrobiales</taxon>
        <taxon>Nitrobacteraceae</taxon>
        <taxon>Bradyrhizobium</taxon>
    </lineage>
</organism>
<evidence type="ECO:0000313" key="1">
    <source>
        <dbReference type="EMBL" id="SEB94364.1"/>
    </source>
</evidence>
<dbReference type="AlphaFoldDB" id="A0A1H4NGY4"/>
<sequence>MNHRLMVSDPHIRKQLQLAGLRFMASRAEWLQSEARIIFRQLKNDKITSAQVDAKLEEMGALDLVYPELMRCE</sequence>
<dbReference type="RefSeq" id="WP_092114132.1">
    <property type="nucleotide sequence ID" value="NZ_FNTH01000001.1"/>
</dbReference>
<evidence type="ECO:0000313" key="2">
    <source>
        <dbReference type="Proteomes" id="UP000198992"/>
    </source>
</evidence>
<dbReference type="Proteomes" id="UP000198992">
    <property type="component" value="Unassembled WGS sequence"/>
</dbReference>
<dbReference type="OrthoDB" id="8244521at2"/>
<proteinExistence type="predicted"/>
<reference evidence="1 2" key="1">
    <citation type="submission" date="2016-10" db="EMBL/GenBank/DDBJ databases">
        <authorList>
            <person name="de Groot N.N."/>
        </authorList>
    </citation>
    <scope>NUCLEOTIDE SEQUENCE [LARGE SCALE GENOMIC DNA]</scope>
    <source>
        <strain evidence="1 2">MT12</strain>
    </source>
</reference>
<name>A0A1H4NGY4_9BRAD</name>
<protein>
    <submittedName>
        <fullName evidence="1">Uncharacterized protein</fullName>
    </submittedName>
</protein>